<keyword evidence="5" id="KW-0443">Lipid metabolism</keyword>
<dbReference type="InterPro" id="IPR048254">
    <property type="entry name" value="CDP_ALCOHOL_P_TRANSF_CS"/>
</dbReference>
<dbReference type="OrthoDB" id="10251079at2759"/>
<evidence type="ECO:0008006" key="12">
    <source>
        <dbReference type="Google" id="ProtNLM"/>
    </source>
</evidence>
<dbReference type="GO" id="GO:0005794">
    <property type="term" value="C:Golgi apparatus"/>
    <property type="evidence" value="ECO:0007669"/>
    <property type="project" value="TreeGrafter"/>
</dbReference>
<dbReference type="PANTHER" id="PTHR15362:SF4">
    <property type="entry name" value="CDP-DIACYLGLYCEROL--INOSITOL 3-PHOSPHATIDYLTRANSFERASE"/>
    <property type="match status" value="1"/>
</dbReference>
<dbReference type="InterPro" id="IPR043130">
    <property type="entry name" value="CDP-OH_PTrfase_TM_dom"/>
</dbReference>
<evidence type="ECO:0000313" key="11">
    <source>
        <dbReference type="Proteomes" id="UP001163046"/>
    </source>
</evidence>
<dbReference type="Pfam" id="PF01066">
    <property type="entry name" value="CDP-OH_P_transf"/>
    <property type="match status" value="1"/>
</dbReference>
<dbReference type="EMBL" id="MU825873">
    <property type="protein sequence ID" value="KAJ7387528.1"/>
    <property type="molecule type" value="Genomic_DNA"/>
</dbReference>
<keyword evidence="3 9" id="KW-0812">Transmembrane</keyword>
<evidence type="ECO:0000256" key="9">
    <source>
        <dbReference type="SAM" id="Phobius"/>
    </source>
</evidence>
<evidence type="ECO:0000256" key="1">
    <source>
        <dbReference type="ARBA" id="ARBA00004141"/>
    </source>
</evidence>
<evidence type="ECO:0000256" key="2">
    <source>
        <dbReference type="ARBA" id="ARBA00022679"/>
    </source>
</evidence>
<dbReference type="Proteomes" id="UP001163046">
    <property type="component" value="Unassembled WGS sequence"/>
</dbReference>
<evidence type="ECO:0000256" key="4">
    <source>
        <dbReference type="ARBA" id="ARBA00022989"/>
    </source>
</evidence>
<accession>A0A9W9ZT94</accession>
<dbReference type="GO" id="GO:0016020">
    <property type="term" value="C:membrane"/>
    <property type="evidence" value="ECO:0007669"/>
    <property type="project" value="UniProtKB-SubCell"/>
</dbReference>
<evidence type="ECO:0000313" key="10">
    <source>
        <dbReference type="EMBL" id="KAJ7387528.1"/>
    </source>
</evidence>
<gene>
    <name evidence="10" type="ORF">OS493_000859</name>
</gene>
<dbReference type="AlphaFoldDB" id="A0A9W9ZT94"/>
<dbReference type="PANTHER" id="PTHR15362">
    <property type="entry name" value="PHOSPHATIDYLINOSITOL SYNTHASE"/>
    <property type="match status" value="1"/>
</dbReference>
<evidence type="ECO:0000256" key="5">
    <source>
        <dbReference type="ARBA" id="ARBA00023098"/>
    </source>
</evidence>
<sequence length="230" mass="26215">MASGCLIGVDRLISGRLIGVRLYVKCVLFCIGYVRIILNLAAFYFILHKPFLTTALHFTGGLLLDVADGVSARYLNQCSRYGDLLDVLLDRCGRIGMMMALCVCYPQYLFAFQLLVCLEVAGSWSNHYRCALITHPNNNFKKSRSYDPWLLRIFLRTHHYPGHIWSRLMCSHAVSPSLFARTRSVFGWNLSQFVGVVGVDWCSVLDLQTSHCLWPYDLSLIWRPCLVARP</sequence>
<evidence type="ECO:0000256" key="3">
    <source>
        <dbReference type="ARBA" id="ARBA00022692"/>
    </source>
</evidence>
<protein>
    <recommendedName>
        <fullName evidence="12">CDP-diacylglycerol--inositol 3-phosphatidyltransferase</fullName>
    </recommendedName>
</protein>
<reference evidence="10" key="1">
    <citation type="submission" date="2023-01" db="EMBL/GenBank/DDBJ databases">
        <title>Genome assembly of the deep-sea coral Lophelia pertusa.</title>
        <authorList>
            <person name="Herrera S."/>
            <person name="Cordes E."/>
        </authorList>
    </citation>
    <scope>NUCLEOTIDE SEQUENCE</scope>
    <source>
        <strain evidence="10">USNM1676648</strain>
        <tissue evidence="10">Polyp</tissue>
    </source>
</reference>
<evidence type="ECO:0000256" key="6">
    <source>
        <dbReference type="ARBA" id="ARBA00023136"/>
    </source>
</evidence>
<feature type="transmembrane region" description="Helical" evidence="9">
    <location>
        <begin position="22"/>
        <end position="47"/>
    </location>
</feature>
<comment type="similarity">
    <text evidence="8">Belongs to the CDP-alcohol phosphatidyltransferase class-I family.</text>
</comment>
<keyword evidence="11" id="KW-1185">Reference proteome</keyword>
<keyword evidence="7" id="KW-1208">Phospholipid metabolism</keyword>
<dbReference type="InterPro" id="IPR000462">
    <property type="entry name" value="CDP-OH_P_trans"/>
</dbReference>
<organism evidence="10 11">
    <name type="scientific">Desmophyllum pertusum</name>
    <dbReference type="NCBI Taxonomy" id="174260"/>
    <lineage>
        <taxon>Eukaryota</taxon>
        <taxon>Metazoa</taxon>
        <taxon>Cnidaria</taxon>
        <taxon>Anthozoa</taxon>
        <taxon>Hexacorallia</taxon>
        <taxon>Scleractinia</taxon>
        <taxon>Caryophylliina</taxon>
        <taxon>Caryophylliidae</taxon>
        <taxon>Desmophyllum</taxon>
    </lineage>
</organism>
<keyword evidence="2 8" id="KW-0808">Transferase</keyword>
<dbReference type="GO" id="GO:0006661">
    <property type="term" value="P:phosphatidylinositol biosynthetic process"/>
    <property type="evidence" value="ECO:0007669"/>
    <property type="project" value="TreeGrafter"/>
</dbReference>
<keyword evidence="4 9" id="KW-1133">Transmembrane helix</keyword>
<dbReference type="GO" id="GO:0003881">
    <property type="term" value="F:CDP-diacylglycerol-inositol 3-phosphatidyltransferase activity"/>
    <property type="evidence" value="ECO:0007669"/>
    <property type="project" value="TreeGrafter"/>
</dbReference>
<dbReference type="Gene3D" id="1.20.120.1760">
    <property type="match status" value="1"/>
</dbReference>
<evidence type="ECO:0000256" key="7">
    <source>
        <dbReference type="ARBA" id="ARBA00023264"/>
    </source>
</evidence>
<comment type="subcellular location">
    <subcellularLocation>
        <location evidence="1">Membrane</location>
        <topology evidence="1">Multi-pass membrane protein</topology>
    </subcellularLocation>
</comment>
<proteinExistence type="inferred from homology"/>
<comment type="caution">
    <text evidence="10">The sequence shown here is derived from an EMBL/GenBank/DDBJ whole genome shotgun (WGS) entry which is preliminary data.</text>
</comment>
<keyword evidence="6 9" id="KW-0472">Membrane</keyword>
<evidence type="ECO:0000256" key="8">
    <source>
        <dbReference type="RuleBase" id="RU003750"/>
    </source>
</evidence>
<dbReference type="PROSITE" id="PS00379">
    <property type="entry name" value="CDP_ALCOHOL_P_TRANSF"/>
    <property type="match status" value="1"/>
</dbReference>
<name>A0A9W9ZT94_9CNID</name>